<feature type="transmembrane region" description="Helical" evidence="5">
    <location>
        <begin position="66"/>
        <end position="85"/>
    </location>
</feature>
<dbReference type="Proteomes" id="UP000522864">
    <property type="component" value="Unassembled WGS sequence"/>
</dbReference>
<reference evidence="7 8" key="1">
    <citation type="submission" date="2020-04" db="EMBL/GenBank/DDBJ databases">
        <title>Molecular characterization of pseudomonads from Agaricus bisporus reveal novel blotch 2 pathogens in Western Europe.</title>
        <authorList>
            <person name="Taparia T."/>
            <person name="Krijger M."/>
            <person name="Haynes E."/>
            <person name="Elpinstone J.G."/>
            <person name="Noble R."/>
            <person name="Van Der Wolf J."/>
        </authorList>
    </citation>
    <scope>NUCLEOTIDE SEQUENCE [LARGE SCALE GENOMIC DNA]</scope>
    <source>
        <strain evidence="7 8">G9001</strain>
    </source>
</reference>
<keyword evidence="4 5" id="KW-0472">Membrane</keyword>
<evidence type="ECO:0000259" key="6">
    <source>
        <dbReference type="Pfam" id="PF06803"/>
    </source>
</evidence>
<protein>
    <submittedName>
        <fullName evidence="7">DUF1232 domain-containing protein</fullName>
    </submittedName>
</protein>
<dbReference type="RefSeq" id="WP_152741481.1">
    <property type="nucleotide sequence ID" value="NZ_JACAQA010000017.1"/>
</dbReference>
<evidence type="ECO:0000256" key="2">
    <source>
        <dbReference type="ARBA" id="ARBA00022692"/>
    </source>
</evidence>
<gene>
    <name evidence="7" type="ORF">HX830_20240</name>
</gene>
<evidence type="ECO:0000256" key="3">
    <source>
        <dbReference type="ARBA" id="ARBA00022989"/>
    </source>
</evidence>
<comment type="subcellular location">
    <subcellularLocation>
        <location evidence="1">Endomembrane system</location>
        <topology evidence="1">Multi-pass membrane protein</topology>
    </subcellularLocation>
</comment>
<keyword evidence="2 5" id="KW-0812">Transmembrane</keyword>
<dbReference type="EMBL" id="JACAQA010000017">
    <property type="protein sequence ID" value="NWB87207.1"/>
    <property type="molecule type" value="Genomic_DNA"/>
</dbReference>
<evidence type="ECO:0000256" key="5">
    <source>
        <dbReference type="SAM" id="Phobius"/>
    </source>
</evidence>
<evidence type="ECO:0000313" key="8">
    <source>
        <dbReference type="Proteomes" id="UP000522864"/>
    </source>
</evidence>
<name>A0A7Y7WV93_9PSED</name>
<evidence type="ECO:0000256" key="4">
    <source>
        <dbReference type="ARBA" id="ARBA00023136"/>
    </source>
</evidence>
<accession>A0A7Y7WV93</accession>
<dbReference type="AlphaFoldDB" id="A0A7Y7WV93"/>
<evidence type="ECO:0000313" key="7">
    <source>
        <dbReference type="EMBL" id="NWB87207.1"/>
    </source>
</evidence>
<sequence length="151" mass="17443">MKAPWNFTRFLPMAQRVLSRGRLPTLLFAVASKSAHQGGRLGKLREDLKLLQVLCLAYWRGEYRAINVKSMIIVVAGLMYFLSPIDAIPDFIPVFGMLDDIAVLAWVMNTLDQELTAFRRWLERQAPEQLRAIEHLPDTPEQLQLQRHEKD</sequence>
<evidence type="ECO:0000256" key="1">
    <source>
        <dbReference type="ARBA" id="ARBA00004127"/>
    </source>
</evidence>
<keyword evidence="3 5" id="KW-1133">Transmembrane helix</keyword>
<dbReference type="InterPro" id="IPR010652">
    <property type="entry name" value="DUF1232"/>
</dbReference>
<organism evidence="7 8">
    <name type="scientific">Pseudomonas gingeri</name>
    <dbReference type="NCBI Taxonomy" id="117681"/>
    <lineage>
        <taxon>Bacteria</taxon>
        <taxon>Pseudomonadati</taxon>
        <taxon>Pseudomonadota</taxon>
        <taxon>Gammaproteobacteria</taxon>
        <taxon>Pseudomonadales</taxon>
        <taxon>Pseudomonadaceae</taxon>
        <taxon>Pseudomonas</taxon>
    </lineage>
</organism>
<dbReference type="GO" id="GO:0012505">
    <property type="term" value="C:endomembrane system"/>
    <property type="evidence" value="ECO:0007669"/>
    <property type="project" value="UniProtKB-SubCell"/>
</dbReference>
<proteinExistence type="predicted"/>
<dbReference type="Pfam" id="PF06803">
    <property type="entry name" value="DUF1232"/>
    <property type="match status" value="1"/>
</dbReference>
<feature type="domain" description="DUF1232" evidence="6">
    <location>
        <begin position="72"/>
        <end position="106"/>
    </location>
</feature>
<comment type="caution">
    <text evidence="7">The sequence shown here is derived from an EMBL/GenBank/DDBJ whole genome shotgun (WGS) entry which is preliminary data.</text>
</comment>